<dbReference type="Gene3D" id="3.30.1490.20">
    <property type="entry name" value="ATP-grasp fold, A domain"/>
    <property type="match status" value="1"/>
</dbReference>
<dbReference type="NCBIfam" id="TIGR01418">
    <property type="entry name" value="PEP_synth"/>
    <property type="match status" value="1"/>
</dbReference>
<evidence type="ECO:0000256" key="6">
    <source>
        <dbReference type="ARBA" id="ARBA00021623"/>
    </source>
</evidence>
<feature type="domain" description="PEP-utilising enzyme C-terminal" evidence="18">
    <location>
        <begin position="493"/>
        <end position="801"/>
    </location>
</feature>
<evidence type="ECO:0000313" key="19">
    <source>
        <dbReference type="EMBL" id="QKI88687.1"/>
    </source>
</evidence>
<comment type="cofactor">
    <cofactor evidence="1 15">
        <name>Mg(2+)</name>
        <dbReference type="ChEBI" id="CHEBI:18420"/>
    </cofactor>
</comment>
<keyword evidence="12 15" id="KW-0460">Magnesium</keyword>
<evidence type="ECO:0000256" key="2">
    <source>
        <dbReference type="ARBA" id="ARBA00002988"/>
    </source>
</evidence>
<evidence type="ECO:0000259" key="18">
    <source>
        <dbReference type="Pfam" id="PF02896"/>
    </source>
</evidence>
<dbReference type="SUPFAM" id="SSF51621">
    <property type="entry name" value="Phosphoenolpyruvate/pyruvate domain"/>
    <property type="match status" value="1"/>
</dbReference>
<dbReference type="PANTHER" id="PTHR43030:SF1">
    <property type="entry name" value="PHOSPHOENOLPYRUVATE SYNTHASE"/>
    <property type="match status" value="1"/>
</dbReference>
<dbReference type="InterPro" id="IPR002192">
    <property type="entry name" value="PPDK_AMP/ATP-bd"/>
</dbReference>
<dbReference type="InterPro" id="IPR015813">
    <property type="entry name" value="Pyrv/PenolPyrv_kinase-like_dom"/>
</dbReference>
<sequence length="824" mass="91115">MADVTPKFQFIRFFDELRIEDIPLVGGKNASLGEMYQELVPKGVPVPNGFAITAEAYRYVIEHNDLWPKLHEYLDALNPEDPRDLQMRGALVRDAIYGAQIPDDLFHEMVEAYNALVDEYGSEVSFAVRSSATAEDLPTASFAGQQDTYLNISGLSSFIDACKRCFASLFTDRAIHYRIDQGFDHFEVALSIGVQLMVRSDLASSGVMFTIDTETGFKDVMLITGAYGLGENVVQGVVDPDEFYVHKPTFDQGYRKVLKRHLGAKKIKMVYSSDSNQRNPVRNVPTSNFERQKFCISDKEVLQLAGYAGIIEKHYSAKAGKLRPMDIEWAKDGQTGELFIVQARPETVASQKRQQVLEQYKICDEADLMAPIVTGRSVGAKIAFGRARVIESIEHLNEFQPGEVLVSDITTPDWEPVMKIASALVTNRGGRTCHAAIIARELGIPAVVGTESGTEKIKTGEMVTISCAQGDLGRVYGGQLRYEVEETDLSSLEEPETEVMLNVGNPEIAFQVNTIPNAGVGLARMEFIINNEIKVHPLALLQPDKVTSSKVAGKIDKLTEGYANGSEYFVRKLSEGIGTLAAGFYPKPVVLRLSDFKSNEYANLIGGKFFEEREENPMIGFRGASRYNDEEFAPAFALECQAIKQVREQMGMDNVIVMVPFCRRVEEAKAVIDNLSANGLVRGQNGLKVYMMCEIPNNVLMIDEFSEYFDGFSIGTNDLTQLVLGVDRDSGKVAYDYDERDPGVKKMVRWAVEGAKRNGKHISLCGQAPSDFPDFAEFLVELGIDAMSLNPDSVLKTLPLILKAESKGGGAKARKLSPSEMVIP</sequence>
<dbReference type="GO" id="GO:0005524">
    <property type="term" value="F:ATP binding"/>
    <property type="evidence" value="ECO:0007669"/>
    <property type="project" value="UniProtKB-KW"/>
</dbReference>
<dbReference type="NCBIfam" id="NF005057">
    <property type="entry name" value="PRK06464.1"/>
    <property type="match status" value="1"/>
</dbReference>
<dbReference type="RefSeq" id="WP_173284300.1">
    <property type="nucleotide sequence ID" value="NZ_CP054020.1"/>
</dbReference>
<dbReference type="Pfam" id="PF02896">
    <property type="entry name" value="PEP-utilizers_C"/>
    <property type="match status" value="1"/>
</dbReference>
<dbReference type="PIRSF" id="PIRSF000854">
    <property type="entry name" value="PEP_synthase"/>
    <property type="match status" value="1"/>
</dbReference>
<proteinExistence type="inferred from homology"/>
<name>A0A7D4TDK0_9GAMM</name>
<dbReference type="UniPathway" id="UPA00138"/>
<dbReference type="EC" id="2.7.9.2" evidence="5 15"/>
<evidence type="ECO:0000256" key="8">
    <source>
        <dbReference type="ARBA" id="ARBA00022723"/>
    </source>
</evidence>
<dbReference type="Pfam" id="PF00391">
    <property type="entry name" value="PEP-utilizers"/>
    <property type="match status" value="1"/>
</dbReference>
<keyword evidence="11 15" id="KW-0067">ATP-binding</keyword>
<dbReference type="PANTHER" id="PTHR43030">
    <property type="entry name" value="PHOSPHOENOLPYRUVATE SYNTHASE"/>
    <property type="match status" value="1"/>
</dbReference>
<dbReference type="AlphaFoldDB" id="A0A7D4TDK0"/>
<feature type="domain" description="Pyruvate phosphate dikinase AMP/ATP-binding" evidence="17">
    <location>
        <begin position="23"/>
        <end position="358"/>
    </location>
</feature>
<keyword evidence="10 15" id="KW-0418">Kinase</keyword>
<dbReference type="GO" id="GO:0008986">
    <property type="term" value="F:pyruvate, water dikinase activity"/>
    <property type="evidence" value="ECO:0007669"/>
    <property type="project" value="UniProtKB-EC"/>
</dbReference>
<keyword evidence="8 15" id="KW-0479">Metal-binding</keyword>
<evidence type="ECO:0000256" key="14">
    <source>
        <dbReference type="ARBA" id="ARBA00047700"/>
    </source>
</evidence>
<dbReference type="InterPro" id="IPR008279">
    <property type="entry name" value="PEP-util_enz_mobile_dom"/>
</dbReference>
<organism evidence="19 20">
    <name type="scientific">Thiomicrorhabdus xiamenensis</name>
    <dbReference type="NCBI Taxonomy" id="2739063"/>
    <lineage>
        <taxon>Bacteria</taxon>
        <taxon>Pseudomonadati</taxon>
        <taxon>Pseudomonadota</taxon>
        <taxon>Gammaproteobacteria</taxon>
        <taxon>Thiotrichales</taxon>
        <taxon>Piscirickettsiaceae</taxon>
        <taxon>Thiomicrorhabdus</taxon>
    </lineage>
</organism>
<dbReference type="SUPFAM" id="SSF56059">
    <property type="entry name" value="Glutathione synthetase ATP-binding domain-like"/>
    <property type="match status" value="1"/>
</dbReference>
<evidence type="ECO:0000256" key="11">
    <source>
        <dbReference type="ARBA" id="ARBA00022840"/>
    </source>
</evidence>
<dbReference type="Pfam" id="PF01326">
    <property type="entry name" value="PPDK_N"/>
    <property type="match status" value="1"/>
</dbReference>
<comment type="catalytic activity">
    <reaction evidence="14 15">
        <text>pyruvate + ATP + H2O = phosphoenolpyruvate + AMP + phosphate + 2 H(+)</text>
        <dbReference type="Rhea" id="RHEA:11364"/>
        <dbReference type="ChEBI" id="CHEBI:15361"/>
        <dbReference type="ChEBI" id="CHEBI:15377"/>
        <dbReference type="ChEBI" id="CHEBI:15378"/>
        <dbReference type="ChEBI" id="CHEBI:30616"/>
        <dbReference type="ChEBI" id="CHEBI:43474"/>
        <dbReference type="ChEBI" id="CHEBI:58702"/>
        <dbReference type="ChEBI" id="CHEBI:456215"/>
        <dbReference type="EC" id="2.7.9.2"/>
    </reaction>
</comment>
<evidence type="ECO:0000256" key="15">
    <source>
        <dbReference type="PIRNR" id="PIRNR000854"/>
    </source>
</evidence>
<comment type="function">
    <text evidence="2 15">Catalyzes the phosphorylation of pyruvate to phosphoenolpyruvate.</text>
</comment>
<evidence type="ECO:0000256" key="12">
    <source>
        <dbReference type="ARBA" id="ARBA00022842"/>
    </source>
</evidence>
<keyword evidence="7 15" id="KW-0808">Transferase</keyword>
<evidence type="ECO:0000256" key="7">
    <source>
        <dbReference type="ARBA" id="ARBA00022679"/>
    </source>
</evidence>
<comment type="similarity">
    <text evidence="4 15">Belongs to the PEP-utilizing enzyme family.</text>
</comment>
<dbReference type="Gene3D" id="3.20.20.60">
    <property type="entry name" value="Phosphoenolpyruvate-binding domains"/>
    <property type="match status" value="1"/>
</dbReference>
<comment type="pathway">
    <text evidence="3 15">Carbohydrate biosynthesis; gluconeogenesis.</text>
</comment>
<keyword evidence="20" id="KW-1185">Reference proteome</keyword>
<evidence type="ECO:0000256" key="1">
    <source>
        <dbReference type="ARBA" id="ARBA00001946"/>
    </source>
</evidence>
<keyword evidence="9 15" id="KW-0547">Nucleotide-binding</keyword>
<dbReference type="EMBL" id="CP054020">
    <property type="protein sequence ID" value="QKI88687.1"/>
    <property type="molecule type" value="Genomic_DNA"/>
</dbReference>
<dbReference type="Gene3D" id="3.30.470.20">
    <property type="entry name" value="ATP-grasp fold, B domain"/>
    <property type="match status" value="1"/>
</dbReference>
<evidence type="ECO:0000256" key="5">
    <source>
        <dbReference type="ARBA" id="ARBA00011996"/>
    </source>
</evidence>
<evidence type="ECO:0000256" key="9">
    <source>
        <dbReference type="ARBA" id="ARBA00022741"/>
    </source>
</evidence>
<protein>
    <recommendedName>
        <fullName evidence="6 15">Phosphoenolpyruvate synthase</fullName>
        <shortName evidence="15">PEP synthase</shortName>
        <ecNumber evidence="5 15">2.7.9.2</ecNumber>
    </recommendedName>
    <alternativeName>
        <fullName evidence="13 15">Pyruvate, water dikinase</fullName>
    </alternativeName>
</protein>
<dbReference type="GO" id="GO:0006094">
    <property type="term" value="P:gluconeogenesis"/>
    <property type="evidence" value="ECO:0007669"/>
    <property type="project" value="UniProtKB-UniPathway"/>
</dbReference>
<dbReference type="InterPro" id="IPR036637">
    <property type="entry name" value="Phosphohistidine_dom_sf"/>
</dbReference>
<dbReference type="FunFam" id="3.30.1490.20:FF:000010">
    <property type="entry name" value="Phosphoenolpyruvate synthase"/>
    <property type="match status" value="1"/>
</dbReference>
<evidence type="ECO:0000256" key="10">
    <source>
        <dbReference type="ARBA" id="ARBA00022777"/>
    </source>
</evidence>
<dbReference type="InterPro" id="IPR018274">
    <property type="entry name" value="PEP_util_AS"/>
</dbReference>
<dbReference type="GO" id="GO:0046872">
    <property type="term" value="F:metal ion binding"/>
    <property type="evidence" value="ECO:0007669"/>
    <property type="project" value="UniProtKB-KW"/>
</dbReference>
<dbReference type="PROSITE" id="PS00742">
    <property type="entry name" value="PEP_ENZYMES_2"/>
    <property type="match status" value="1"/>
</dbReference>
<feature type="domain" description="PEP-utilising enzyme mobile" evidence="16">
    <location>
        <begin position="399"/>
        <end position="470"/>
    </location>
</feature>
<evidence type="ECO:0000256" key="13">
    <source>
        <dbReference type="ARBA" id="ARBA00033470"/>
    </source>
</evidence>
<dbReference type="Proteomes" id="UP000504724">
    <property type="component" value="Chromosome"/>
</dbReference>
<dbReference type="InterPro" id="IPR000121">
    <property type="entry name" value="PEP_util_C"/>
</dbReference>
<accession>A0A7D4TDK0</accession>
<evidence type="ECO:0000259" key="16">
    <source>
        <dbReference type="Pfam" id="PF00391"/>
    </source>
</evidence>
<dbReference type="SUPFAM" id="SSF52009">
    <property type="entry name" value="Phosphohistidine domain"/>
    <property type="match status" value="1"/>
</dbReference>
<keyword evidence="19" id="KW-0670">Pyruvate</keyword>
<reference evidence="19 20" key="1">
    <citation type="submission" date="2020-05" db="EMBL/GenBank/DDBJ databases">
        <title>Thiomicrorhabdus sediminis sp.nov. and Thiomicrorhabdus xiamenensis sp.nov., novel sulfur-oxidizing bacteria isolated from coastal sediment.</title>
        <authorList>
            <person name="Liu X."/>
        </authorList>
    </citation>
    <scope>NUCLEOTIDE SEQUENCE [LARGE SCALE GENOMIC DNA]</scope>
    <source>
        <strain evidence="19 20">G2</strain>
    </source>
</reference>
<dbReference type="InterPro" id="IPR023151">
    <property type="entry name" value="PEP_util_CS"/>
</dbReference>
<dbReference type="PROSITE" id="PS00370">
    <property type="entry name" value="PEP_ENZYMES_PHOS_SITE"/>
    <property type="match status" value="1"/>
</dbReference>
<evidence type="ECO:0000256" key="4">
    <source>
        <dbReference type="ARBA" id="ARBA00007837"/>
    </source>
</evidence>
<dbReference type="InterPro" id="IPR013815">
    <property type="entry name" value="ATP_grasp_subdomain_1"/>
</dbReference>
<dbReference type="KEGG" id="txa:HQN79_03435"/>
<dbReference type="InterPro" id="IPR006319">
    <property type="entry name" value="PEP_synth"/>
</dbReference>
<evidence type="ECO:0000313" key="20">
    <source>
        <dbReference type="Proteomes" id="UP000504724"/>
    </source>
</evidence>
<evidence type="ECO:0000259" key="17">
    <source>
        <dbReference type="Pfam" id="PF01326"/>
    </source>
</evidence>
<dbReference type="FunFam" id="3.30.470.20:FF:000017">
    <property type="entry name" value="Phosphoenolpyruvate synthase"/>
    <property type="match status" value="1"/>
</dbReference>
<evidence type="ECO:0000256" key="3">
    <source>
        <dbReference type="ARBA" id="ARBA00004742"/>
    </source>
</evidence>
<gene>
    <name evidence="19" type="primary">ppsA</name>
    <name evidence="19" type="ORF">HQN79_03435</name>
</gene>
<dbReference type="Gene3D" id="3.50.30.10">
    <property type="entry name" value="Phosphohistidine domain"/>
    <property type="match status" value="1"/>
</dbReference>
<dbReference type="InterPro" id="IPR040442">
    <property type="entry name" value="Pyrv_kinase-like_dom_sf"/>
</dbReference>